<dbReference type="InterPro" id="IPR039365">
    <property type="entry name" value="IS701-like"/>
</dbReference>
<comment type="caution">
    <text evidence="2">The sequence shown here is derived from an EMBL/GenBank/DDBJ whole genome shotgun (WGS) entry which is preliminary data.</text>
</comment>
<dbReference type="EMBL" id="VFPP01000001">
    <property type="protein sequence ID" value="TQM79843.1"/>
    <property type="molecule type" value="Genomic_DNA"/>
</dbReference>
<dbReference type="AlphaFoldDB" id="A0A543JAJ4"/>
<dbReference type="RefSeq" id="WP_425473881.1">
    <property type="nucleotide sequence ID" value="NZ_VFPP01000001.1"/>
</dbReference>
<dbReference type="InterPro" id="IPR038721">
    <property type="entry name" value="IS701-like_DDE_dom"/>
</dbReference>
<protein>
    <submittedName>
        <fullName evidence="2">SRSO17 transposase</fullName>
    </submittedName>
</protein>
<dbReference type="PANTHER" id="PTHR33627:SF1">
    <property type="entry name" value="TRANSPOSASE"/>
    <property type="match status" value="1"/>
</dbReference>
<sequence>MELQTHLAGGVRAFAHRMFQSMPRADQRRWAEIYLSGLVNAAGRKSISKIAELAGGGSAVQSLQQFVNQSPWDWQPVREALALYLAERLPVRAWLLGYAVIHKRGDHSVGVERRFVRDAGRLVNCQLGLSLQLDVGETAVPVNWRLLLSRRWTEDAERRRRTRIPEHEGGICEREHMLGMLDELITLRVPTAPVVFDATDVPNAHRLLDDLTDRGLGYVIGVKGDERILAEPHLRAVMPTRQADQRVGRRALSPSEILRGWRDHPSSHRVWPGLPGHGAGRVQVRAASARLVDTERRPGSPVRLVAERPLGSTAPTRYWITNLVDRPVPELFDLITRKDRADANAARDPYGLHDFEGRSYQGWHHHMTMVSVAHAYALLTGANTDDADYLSSENATS</sequence>
<keyword evidence="3" id="KW-1185">Reference proteome</keyword>
<evidence type="ECO:0000313" key="2">
    <source>
        <dbReference type="EMBL" id="TQM79843.1"/>
    </source>
</evidence>
<proteinExistence type="predicted"/>
<organism evidence="2 3">
    <name type="scientific">Saccharothrix saharensis</name>
    <dbReference type="NCBI Taxonomy" id="571190"/>
    <lineage>
        <taxon>Bacteria</taxon>
        <taxon>Bacillati</taxon>
        <taxon>Actinomycetota</taxon>
        <taxon>Actinomycetes</taxon>
        <taxon>Pseudonocardiales</taxon>
        <taxon>Pseudonocardiaceae</taxon>
        <taxon>Saccharothrix</taxon>
    </lineage>
</organism>
<gene>
    <name evidence="2" type="ORF">FHX81_2154</name>
</gene>
<accession>A0A543JAJ4</accession>
<evidence type="ECO:0000313" key="3">
    <source>
        <dbReference type="Proteomes" id="UP000316628"/>
    </source>
</evidence>
<feature type="domain" description="Transposase IS701-like DDE" evidence="1">
    <location>
        <begin position="17"/>
        <end position="251"/>
    </location>
</feature>
<dbReference type="Pfam" id="PF13546">
    <property type="entry name" value="DDE_5"/>
    <property type="match status" value="1"/>
</dbReference>
<dbReference type="PANTHER" id="PTHR33627">
    <property type="entry name" value="TRANSPOSASE"/>
    <property type="match status" value="1"/>
</dbReference>
<name>A0A543JAJ4_9PSEU</name>
<dbReference type="Proteomes" id="UP000316628">
    <property type="component" value="Unassembled WGS sequence"/>
</dbReference>
<evidence type="ECO:0000259" key="1">
    <source>
        <dbReference type="Pfam" id="PF13546"/>
    </source>
</evidence>
<reference evidence="2 3" key="1">
    <citation type="submission" date="2019-06" db="EMBL/GenBank/DDBJ databases">
        <title>Sequencing the genomes of 1000 actinobacteria strains.</title>
        <authorList>
            <person name="Klenk H.-P."/>
        </authorList>
    </citation>
    <scope>NUCLEOTIDE SEQUENCE [LARGE SCALE GENOMIC DNA]</scope>
    <source>
        <strain evidence="2 3">DSM 45456</strain>
    </source>
</reference>